<dbReference type="EMBL" id="SOYY01000008">
    <property type="protein sequence ID" value="KAA0717890.1"/>
    <property type="molecule type" value="Genomic_DNA"/>
</dbReference>
<name>A0A5A9P7G3_9TELE</name>
<keyword evidence="3" id="KW-1185">Reference proteome</keyword>
<protein>
    <submittedName>
        <fullName evidence="2">Uncharacterized protein</fullName>
    </submittedName>
</protein>
<comment type="caution">
    <text evidence="2">The sequence shown here is derived from an EMBL/GenBank/DDBJ whole genome shotgun (WGS) entry which is preliminary data.</text>
</comment>
<feature type="region of interest" description="Disordered" evidence="1">
    <location>
        <begin position="1"/>
        <end position="102"/>
    </location>
</feature>
<feature type="compositionally biased region" description="Basic and acidic residues" evidence="1">
    <location>
        <begin position="26"/>
        <end position="35"/>
    </location>
</feature>
<dbReference type="Proteomes" id="UP000324632">
    <property type="component" value="Chromosome 8"/>
</dbReference>
<gene>
    <name evidence="2" type="ORF">E1301_Tti001516</name>
</gene>
<evidence type="ECO:0000256" key="1">
    <source>
        <dbReference type="SAM" id="MobiDB-lite"/>
    </source>
</evidence>
<accession>A0A5A9P7G3</accession>
<organism evidence="2 3">
    <name type="scientific">Triplophysa tibetana</name>
    <dbReference type="NCBI Taxonomy" id="1572043"/>
    <lineage>
        <taxon>Eukaryota</taxon>
        <taxon>Metazoa</taxon>
        <taxon>Chordata</taxon>
        <taxon>Craniata</taxon>
        <taxon>Vertebrata</taxon>
        <taxon>Euteleostomi</taxon>
        <taxon>Actinopterygii</taxon>
        <taxon>Neopterygii</taxon>
        <taxon>Teleostei</taxon>
        <taxon>Ostariophysi</taxon>
        <taxon>Cypriniformes</taxon>
        <taxon>Nemacheilidae</taxon>
        <taxon>Triplophysa</taxon>
    </lineage>
</organism>
<evidence type="ECO:0000313" key="2">
    <source>
        <dbReference type="EMBL" id="KAA0717890.1"/>
    </source>
</evidence>
<proteinExistence type="predicted"/>
<reference evidence="2 3" key="1">
    <citation type="journal article" date="2019" name="Mol. Ecol. Resour.">
        <title>Chromosome-level genome assembly of Triplophysa tibetana, a fish adapted to the harsh high-altitude environment of the Tibetan Plateau.</title>
        <authorList>
            <person name="Yang X."/>
            <person name="Liu H."/>
            <person name="Ma Z."/>
            <person name="Zou Y."/>
            <person name="Zou M."/>
            <person name="Mao Y."/>
            <person name="Li X."/>
            <person name="Wang H."/>
            <person name="Chen T."/>
            <person name="Wang W."/>
            <person name="Yang R."/>
        </authorList>
    </citation>
    <scope>NUCLEOTIDE SEQUENCE [LARGE SCALE GENOMIC DNA]</scope>
    <source>
        <strain evidence="2">TTIB1903HZAU</strain>
        <tissue evidence="2">Muscle</tissue>
    </source>
</reference>
<evidence type="ECO:0000313" key="3">
    <source>
        <dbReference type="Proteomes" id="UP000324632"/>
    </source>
</evidence>
<sequence length="102" mass="10379">MGNKAAGSFVDQAVDQAASVAKRKVKEAITGKKQVDNSGGMGDLFPSEGQKKPKQKEGGLFGGLLNTEPAAQQPPAPAQSSGDDGGFADALDDLASEFGSQK</sequence>
<dbReference type="AlphaFoldDB" id="A0A5A9P7G3"/>
<feature type="compositionally biased region" description="Low complexity" evidence="1">
    <location>
        <begin position="10"/>
        <end position="20"/>
    </location>
</feature>